<feature type="compositionally biased region" description="Basic and acidic residues" evidence="10">
    <location>
        <begin position="2499"/>
        <end position="2519"/>
    </location>
</feature>
<dbReference type="PANTHER" id="PTHR22591:SF1">
    <property type="entry name" value="XIN ACTIN-BINDING REPEAT-CONTAINING PROTEIN 2"/>
    <property type="match status" value="1"/>
</dbReference>
<reference evidence="12 13" key="1">
    <citation type="submission" date="2019-04" db="EMBL/GenBank/DDBJ databases">
        <title>Chromosome genome assembly for Takifugu flavidus.</title>
        <authorList>
            <person name="Xiao S."/>
        </authorList>
    </citation>
    <scope>NUCLEOTIDE SEQUENCE [LARGE SCALE GENOMIC DNA]</scope>
    <source>
        <strain evidence="12">HTHZ2018</strain>
        <tissue evidence="12">Muscle</tissue>
    </source>
</reference>
<dbReference type="PROSITE" id="PS50023">
    <property type="entry name" value="LIM_DOMAIN_2"/>
    <property type="match status" value="1"/>
</dbReference>
<feature type="region of interest" description="Disordered" evidence="10">
    <location>
        <begin position="2462"/>
        <end position="2640"/>
    </location>
</feature>
<dbReference type="GO" id="GO:0007015">
    <property type="term" value="P:actin filament organization"/>
    <property type="evidence" value="ECO:0007669"/>
    <property type="project" value="TreeGrafter"/>
</dbReference>
<dbReference type="GO" id="GO:0001725">
    <property type="term" value="C:stress fiber"/>
    <property type="evidence" value="ECO:0007669"/>
    <property type="project" value="TreeGrafter"/>
</dbReference>
<feature type="repeat" description="Xin" evidence="9">
    <location>
        <begin position="1104"/>
        <end position="1119"/>
    </location>
</feature>
<feature type="repeat" description="Xin" evidence="9">
    <location>
        <begin position="1067"/>
        <end position="1082"/>
    </location>
</feature>
<evidence type="ECO:0000256" key="1">
    <source>
        <dbReference type="ARBA" id="ARBA00004282"/>
    </source>
</evidence>
<evidence type="ECO:0000256" key="10">
    <source>
        <dbReference type="SAM" id="MobiDB-lite"/>
    </source>
</evidence>
<dbReference type="PROSITE" id="PS00478">
    <property type="entry name" value="LIM_DOMAIN_1"/>
    <property type="match status" value="1"/>
</dbReference>
<accession>A0A5C6NA04</accession>
<feature type="compositionally biased region" description="Low complexity" evidence="10">
    <location>
        <begin position="2621"/>
        <end position="2631"/>
    </location>
</feature>
<feature type="repeat" description="Xin" evidence="9">
    <location>
        <begin position="521"/>
        <end position="536"/>
    </location>
</feature>
<feature type="compositionally biased region" description="Low complexity" evidence="10">
    <location>
        <begin position="192"/>
        <end position="207"/>
    </location>
</feature>
<dbReference type="InterPro" id="IPR012510">
    <property type="entry name" value="Actin-binding_Xin_repeat"/>
</dbReference>
<dbReference type="Pfam" id="PF00412">
    <property type="entry name" value="LIM"/>
    <property type="match status" value="1"/>
</dbReference>
<dbReference type="Gene3D" id="2.10.110.10">
    <property type="entry name" value="Cysteine Rich Protein"/>
    <property type="match status" value="1"/>
</dbReference>
<dbReference type="Proteomes" id="UP000324091">
    <property type="component" value="Chromosome 3"/>
</dbReference>
<feature type="repeat" description="Xin" evidence="9">
    <location>
        <begin position="1168"/>
        <end position="1183"/>
    </location>
</feature>
<feature type="repeat" description="Xin" evidence="9">
    <location>
        <begin position="366"/>
        <end position="381"/>
    </location>
</feature>
<feature type="compositionally biased region" description="Low complexity" evidence="10">
    <location>
        <begin position="7"/>
        <end position="18"/>
    </location>
</feature>
<feature type="repeat" description="Xin" evidence="9">
    <location>
        <begin position="483"/>
        <end position="498"/>
    </location>
</feature>
<evidence type="ECO:0000256" key="6">
    <source>
        <dbReference type="ARBA" id="ARBA00023038"/>
    </source>
</evidence>
<feature type="repeat" description="Xin" evidence="9">
    <location>
        <begin position="1241"/>
        <end position="1256"/>
    </location>
</feature>
<keyword evidence="5" id="KW-0965">Cell junction</keyword>
<dbReference type="FunFam" id="2.10.110.10:FF:000002">
    <property type="entry name" value="LIM domain and actin-binding 1"/>
    <property type="match status" value="1"/>
</dbReference>
<feature type="repeat" description="Xin" evidence="9">
    <location>
        <begin position="843"/>
        <end position="858"/>
    </location>
</feature>
<protein>
    <submittedName>
        <fullName evidence="12">Xin actin-binding repeat-containing protein 2</fullName>
    </submittedName>
</protein>
<feature type="repeat" description="Xin" evidence="9">
    <location>
        <begin position="556"/>
        <end position="571"/>
    </location>
</feature>
<feature type="repeat" description="Xin" evidence="9">
    <location>
        <begin position="1138"/>
        <end position="1153"/>
    </location>
</feature>
<feature type="region of interest" description="Disordered" evidence="10">
    <location>
        <begin position="2375"/>
        <end position="2399"/>
    </location>
</feature>
<feature type="repeat" description="Xin" evidence="9">
    <location>
        <begin position="445"/>
        <end position="460"/>
    </location>
</feature>
<evidence type="ECO:0000259" key="11">
    <source>
        <dbReference type="PROSITE" id="PS50023"/>
    </source>
</evidence>
<feature type="repeat" description="Xin" evidence="9">
    <location>
        <begin position="590"/>
        <end position="605"/>
    </location>
</feature>
<evidence type="ECO:0000256" key="7">
    <source>
        <dbReference type="ARBA" id="ARBA00023203"/>
    </source>
</evidence>
<dbReference type="PROSITE" id="PS51389">
    <property type="entry name" value="XIN"/>
    <property type="match status" value="24"/>
</dbReference>
<dbReference type="InterPro" id="IPR030072">
    <property type="entry name" value="XIRP1/XIRP2"/>
</dbReference>
<dbReference type="SUPFAM" id="SSF57716">
    <property type="entry name" value="Glucocorticoid receptor-like (DNA-binding domain)"/>
    <property type="match status" value="2"/>
</dbReference>
<gene>
    <name evidence="12" type="ORF">D4764_03G0010340</name>
</gene>
<dbReference type="EMBL" id="RHFK02000016">
    <property type="protein sequence ID" value="TWW64026.1"/>
    <property type="molecule type" value="Genomic_DNA"/>
</dbReference>
<feature type="compositionally biased region" description="Basic and acidic residues" evidence="10">
    <location>
        <begin position="1996"/>
        <end position="2005"/>
    </location>
</feature>
<feature type="domain" description="LIM zinc-binding" evidence="11">
    <location>
        <begin position="2306"/>
        <end position="2366"/>
    </location>
</feature>
<feature type="repeat" description="Xin" evidence="9">
    <location>
        <begin position="694"/>
        <end position="709"/>
    </location>
</feature>
<feature type="repeat" description="Xin" evidence="9">
    <location>
        <begin position="958"/>
        <end position="973"/>
    </location>
</feature>
<feature type="repeat" description="Xin" evidence="9">
    <location>
        <begin position="809"/>
        <end position="824"/>
    </location>
</feature>
<feature type="repeat" description="Xin" evidence="9">
    <location>
        <begin position="732"/>
        <end position="747"/>
    </location>
</feature>
<feature type="compositionally biased region" description="Basic and acidic residues" evidence="10">
    <location>
        <begin position="2378"/>
        <end position="2399"/>
    </location>
</feature>
<dbReference type="InterPro" id="IPR001781">
    <property type="entry name" value="Znf_LIM"/>
</dbReference>
<evidence type="ECO:0000256" key="2">
    <source>
        <dbReference type="ARBA" id="ARBA00022723"/>
    </source>
</evidence>
<feature type="region of interest" description="Disordered" evidence="10">
    <location>
        <begin position="2407"/>
        <end position="2426"/>
    </location>
</feature>
<evidence type="ECO:0000313" key="12">
    <source>
        <dbReference type="EMBL" id="TWW64026.1"/>
    </source>
</evidence>
<comment type="similarity">
    <text evidence="9">Belongs to the Xin family.</text>
</comment>
<keyword evidence="3" id="KW-0677">Repeat</keyword>
<feature type="repeat" description="Xin" evidence="9">
    <location>
        <begin position="1029"/>
        <end position="1044"/>
    </location>
</feature>
<evidence type="ECO:0000256" key="5">
    <source>
        <dbReference type="ARBA" id="ARBA00022949"/>
    </source>
</evidence>
<dbReference type="Pfam" id="PF08043">
    <property type="entry name" value="Xin"/>
    <property type="match status" value="15"/>
</dbReference>
<comment type="domain">
    <text evidence="9">Xin repeats bind F-actin.</text>
</comment>
<feature type="compositionally biased region" description="Basic and acidic residues" evidence="10">
    <location>
        <begin position="2417"/>
        <end position="2426"/>
    </location>
</feature>
<evidence type="ECO:0000256" key="3">
    <source>
        <dbReference type="ARBA" id="ARBA00022737"/>
    </source>
</evidence>
<feature type="compositionally biased region" description="Polar residues" evidence="10">
    <location>
        <begin position="1979"/>
        <end position="1995"/>
    </location>
</feature>
<keyword evidence="4 8" id="KW-0862">Zinc</keyword>
<dbReference type="PANTHER" id="PTHR22591">
    <property type="entry name" value="XIN"/>
    <property type="match status" value="1"/>
</dbReference>
<feature type="repeat" description="Xin" evidence="9">
    <location>
        <begin position="1206"/>
        <end position="1221"/>
    </location>
</feature>
<evidence type="ECO:0000256" key="4">
    <source>
        <dbReference type="ARBA" id="ARBA00022833"/>
    </source>
</evidence>
<keyword evidence="6 8" id="KW-0440">LIM domain</keyword>
<dbReference type="SMART" id="SM00132">
    <property type="entry name" value="LIM"/>
    <property type="match status" value="1"/>
</dbReference>
<feature type="compositionally biased region" description="Pro residues" evidence="10">
    <location>
        <begin position="1962"/>
        <end position="1976"/>
    </location>
</feature>
<keyword evidence="7 9" id="KW-0009">Actin-binding</keyword>
<dbReference type="CDD" id="cd09442">
    <property type="entry name" value="LIM_Eplin_like"/>
    <property type="match status" value="1"/>
</dbReference>
<organism evidence="12 13">
    <name type="scientific">Takifugu flavidus</name>
    <name type="common">sansaifugu</name>
    <dbReference type="NCBI Taxonomy" id="433684"/>
    <lineage>
        <taxon>Eukaryota</taxon>
        <taxon>Metazoa</taxon>
        <taxon>Chordata</taxon>
        <taxon>Craniata</taxon>
        <taxon>Vertebrata</taxon>
        <taxon>Euteleostomi</taxon>
        <taxon>Actinopterygii</taxon>
        <taxon>Neopterygii</taxon>
        <taxon>Teleostei</taxon>
        <taxon>Neoteleostei</taxon>
        <taxon>Acanthomorphata</taxon>
        <taxon>Eupercaria</taxon>
        <taxon>Tetraodontiformes</taxon>
        <taxon>Tetradontoidea</taxon>
        <taxon>Tetraodontidae</taxon>
        <taxon>Takifugu</taxon>
    </lineage>
</organism>
<evidence type="ECO:0000313" key="13">
    <source>
        <dbReference type="Proteomes" id="UP000324091"/>
    </source>
</evidence>
<feature type="repeat" description="Xin" evidence="9">
    <location>
        <begin position="770"/>
        <end position="785"/>
    </location>
</feature>
<feature type="repeat" description="Xin" evidence="9">
    <location>
        <begin position="627"/>
        <end position="642"/>
    </location>
</feature>
<feature type="region of interest" description="Disordered" evidence="10">
    <location>
        <begin position="1"/>
        <end position="32"/>
    </location>
</feature>
<feature type="region of interest" description="Disordered" evidence="10">
    <location>
        <begin position="1955"/>
        <end position="2019"/>
    </location>
</feature>
<comment type="caution">
    <text evidence="12">The sequence shown here is derived from an EMBL/GenBank/DDBJ whole genome shotgun (WGS) entry which is preliminary data.</text>
</comment>
<proteinExistence type="inferred from homology"/>
<dbReference type="GO" id="GO:0005925">
    <property type="term" value="C:focal adhesion"/>
    <property type="evidence" value="ECO:0007669"/>
    <property type="project" value="TreeGrafter"/>
</dbReference>
<sequence>MAFCVDTTSSVGSTGRSGRPQDWSVDHQQPEPVSVRERLAMYQAAVSKNESNSSTSATMMDESEACSLPGGLASVKRQFENQEFASSSSHSSVSQLQFEQRSFQEKRSSSSQVTVRSCARDAVPTTALFHDQQEMIQDERVHHNNVAATYGNHCNETVMLVGGEDLPNVSAQALKQQYEEAASAKEIKETLQSSASRSQESASQHRQAINREQHFKSKGKAELKRLYKHIHPEVRKNLEADYLSELGEAEMECEEMGDVQQACYMFENDCNSPCSSPDRDSVEWEEILKGEVQSVRWMFENKPLDTIKDESPDESEGKSIAHQEIIAGKDVKYTAWIFETQPMDALGTDTAGEAEESQKSAAMARGDVRTATWLFETQPLDCLNKIYHEDEQEADVVVTRDIAGGDVKTARYLFETQHLDSLGKTETIKESHFLNLKSELEEIKGDVKTTTRKFETQPMCVIRGDSGEMLEVTTVRREETEKGDVKTSRWMFETQPLDMINKDPAKVKLICGISMEDSVECGVNRGTWLFETKTLDTINDEEWESSRKQKEEIIGADVKKHCQVFETQPMDTLKDNANARPVTTEEIVGGDVRSAKHLFESAPAENLKDLLEVGKLKKMVTSEEEKGDVRHQKWVFESQPLENIREEKKEIIRTVNVEALDKGDVTNYKERFESMDLSKCEGTQRIHVEGVTSGSVKSNRELFESTPMYAMQDSSGHYHELKTVRREEIVKGDVHSCRWMFETRPIDEFDESIDKFQIIKGISKQEVQSGDVKTAKWLFETQQLDAIKYFNNFEDEEHEIKEGTEIEKGDVKTCRWLFETRPLDGLYDKVEKNEADIEEVAKGDVKTCTWLFETQTLDNIRDHTESETILKTCTVKEEDIQGKDVRLARFLFETENLENITGEDSSSFRKVTEINIQSGDVSRMKYIFENRSSDIMSSTSEETMQRLKLQQAEDIQRGNVVNCTWMFENQPMDEIREEARDVRTVTDVQGGDVDKGRFIFETYSLDQIKEESSDMSKLTSIFRDEREKGDVKNYTMMFENQPLYAIRDKEGHYHEVTTVTKEEIMRGDVVGARWLFETKPLDSIRDSEEVYVINSVTEEGINKGDVSSARWKFETQPLDEITDEIKVRSKTVADIQGGDVKSSKERFESDEMSQKYIRTVSVSEIHKGDVRSATWMFETRTIDEIHGKGVEYDGMETVTKEEVMKGDVKQSVWLFEKQPLDSIKDSDGTEIVVTKEEIPQADVKTTTWLFETTPFHDFNETKAEQKEIIGKSIKETLEELYCQKMVDSQGILIEADEIGDVRMAKYKLMNQEAPQIQKEEIIRGDLSNIMMNLLTRREISEKGITIDKEERGNVNNTVKQLLNQERGINIEKEEIIAGDIQEAISSLLRNEGSSKHGILIQEDEKGDVKMTVYSLLNKGETTCVEKEDIIHGNVSRTLHRLLSSTAEDECKKIRVGDMERGNVSFYSTCIESGALDYLKQLQCEPDESQEKVEKEYIIGGDIEGTKILLRKNQQEIGRTVAEDDIVPGDVHNTVKVFITEPAVTYKNLEKQDIVKGDLCAALDSLTQAINQKVVIEKEQVVKGDIPSTLKCLEEAQHQAKEMEKPEIVRGDIRGALQSLEKSVSSSVEATIEDLVAGDVKGTLKSLEEAKKVVKEVEKEDIVKVRALPPSTTTARAREPNVLSAFYYEAGHRPAPSATSSSHGGQQSMKTEHKEVAVTERVVQQEHQRQEAVQMHTRQITLQAAESNKMQIKAAKSKDGPKEMSLKGKGKIVRKDRVNSEEITDLEKYNVIQNLLKHIEELEGTPGKVDPSTVMMIITQIPDWVMGLEEKKNLSEIAKKQSNKKLKEMMGYVKRIVQAKLPVLADNLTAMENQETEQEKPLPPPPAPLTLEKKVLSGATLSKISIGSSKTEIKVLEEKQSLQQCRVHQQADPRVSSPLMSIRSPSPTFISIESRKVDSPVRATPPPYKSVGTPPPRKSFTPTPSFSRATPSPTLSRSEKPMKPKDSAANVSHGVTPPPPVVVLEPFVADTEQSMTFGHRETHAEENERERTDVSEMVDSMATVKDKKSFFEEAHKAEVNKVYIRKDPIDIPERLAPDIEEGNVLIDLLKEDLPRVDLSKLVNRFESPQPQVYTRKEPIVISERLGSDTEDAETNPQTPRTEDVPMFTVKAIKDVFETGEHSSQAARDLREQIERRESESVYSEPAGHSETTAVNEHFCSIDDFGNITRGARNAVHSGTSLTHVNPPSYADVVRGNVEAVPADASTEELLRNFQQSWAQSQGVFQNLGFSVTEQRTSQIKIRVPESELCRACRKRVYPMESLIADKQSFHKSCFRCEHCRGKLSLGNYASLHGRMYCKPHYKQLFKSKGNYDEAFGQKPHKEQWGNKNSSEKTQVKSFEKKVTDSSYSSVARSTLPSPDKDINKCVDDNRKPCSKISIVWPPQSDSPKKSFTIEEELKVVKPSWPPKEGLADESESLNQPVKPPIKGADIPVAQAQNRLQEAHEAHQNARLTETERKPEEVSGEAATVTPEPEESHSGAEEGTQAGREMDSDVQPGVKECTKDEGEDNVGRLEEGINGDDRKIEIAEDKKSQENVDEEGNGRADKEEAVKVTIRDDTELTENPNSNNNNNSNNKDDDSNNGWTMHSNRICLGFSNDERKEKQPVVVTPAAALSPAAHSNETRRMPSEVLPLTQSHDACMPSGAKCTEDTDCRSDCHFFPAMEEGAFSCEAGEPKICTSSFLEDVFAGLSTSSSSLLSDLKSDIFGPSAEETPRGSALGDLFDFETVARGGSVNAGDGAFTWADDEELTAEEQIKRNRCYDDDDSDHK</sequence>
<feature type="repeat" description="Xin" evidence="9">
    <location>
        <begin position="290"/>
        <end position="305"/>
    </location>
</feature>
<feature type="repeat" description="Xin" evidence="9">
    <location>
        <begin position="405"/>
        <end position="420"/>
    </location>
</feature>
<name>A0A5C6NA04_9TELE</name>
<dbReference type="GO" id="GO:0046872">
    <property type="term" value="F:metal ion binding"/>
    <property type="evidence" value="ECO:0007669"/>
    <property type="project" value="UniProtKB-KW"/>
</dbReference>
<evidence type="ECO:0000256" key="9">
    <source>
        <dbReference type="PROSITE-ProRule" id="PRU00721"/>
    </source>
</evidence>
<keyword evidence="13" id="KW-1185">Reference proteome</keyword>
<dbReference type="GO" id="GO:0051015">
    <property type="term" value="F:actin filament binding"/>
    <property type="evidence" value="ECO:0007669"/>
    <property type="project" value="TreeGrafter"/>
</dbReference>
<feature type="repeat" description="Xin" evidence="9">
    <location>
        <begin position="329"/>
        <end position="344"/>
    </location>
</feature>
<feature type="repeat" description="Xin" evidence="9">
    <location>
        <begin position="991"/>
        <end position="1006"/>
    </location>
</feature>
<feature type="region of interest" description="Disordered" evidence="10">
    <location>
        <begin position="185"/>
        <end position="217"/>
    </location>
</feature>
<feature type="compositionally biased region" description="Basic and acidic residues" evidence="10">
    <location>
        <begin position="2558"/>
        <end position="2616"/>
    </location>
</feature>
<keyword evidence="2 8" id="KW-0479">Metal-binding</keyword>
<comment type="subcellular location">
    <subcellularLocation>
        <location evidence="1">Cell junction</location>
    </subcellularLocation>
</comment>
<evidence type="ECO:0000256" key="8">
    <source>
        <dbReference type="PROSITE-ProRule" id="PRU00125"/>
    </source>
</evidence>